<name>A0ABV5JT53_9ACTN</name>
<feature type="transmembrane region" description="Helical" evidence="7">
    <location>
        <begin position="256"/>
        <end position="276"/>
    </location>
</feature>
<accession>A0ABV5JT53</accession>
<feature type="transmembrane region" description="Helical" evidence="7">
    <location>
        <begin position="123"/>
        <end position="146"/>
    </location>
</feature>
<comment type="subcellular location">
    <subcellularLocation>
        <location evidence="1">Cell membrane</location>
        <topology evidence="1">Multi-pass membrane protein</topology>
    </subcellularLocation>
</comment>
<keyword evidence="3 7" id="KW-0812">Transmembrane</keyword>
<evidence type="ECO:0000256" key="3">
    <source>
        <dbReference type="ARBA" id="ARBA00022692"/>
    </source>
</evidence>
<feature type="transmembrane region" description="Helical" evidence="7">
    <location>
        <begin position="23"/>
        <end position="42"/>
    </location>
</feature>
<evidence type="ECO:0000313" key="8">
    <source>
        <dbReference type="EMBL" id="MFB9260880.1"/>
    </source>
</evidence>
<evidence type="ECO:0000256" key="5">
    <source>
        <dbReference type="ARBA" id="ARBA00023136"/>
    </source>
</evidence>
<keyword evidence="5 7" id="KW-0472">Membrane</keyword>
<feature type="transmembrane region" description="Helical" evidence="7">
    <location>
        <begin position="288"/>
        <end position="319"/>
    </location>
</feature>
<feature type="transmembrane region" description="Helical" evidence="7">
    <location>
        <begin position="425"/>
        <end position="448"/>
    </location>
</feature>
<evidence type="ECO:0000256" key="4">
    <source>
        <dbReference type="ARBA" id="ARBA00022989"/>
    </source>
</evidence>
<feature type="transmembrane region" description="Helical" evidence="7">
    <location>
        <begin position="184"/>
        <end position="207"/>
    </location>
</feature>
<feature type="transmembrane region" description="Helical" evidence="7">
    <location>
        <begin position="331"/>
        <end position="355"/>
    </location>
</feature>
<evidence type="ECO:0000313" key="9">
    <source>
        <dbReference type="Proteomes" id="UP001589700"/>
    </source>
</evidence>
<dbReference type="Proteomes" id="UP001589700">
    <property type="component" value="Unassembled WGS sequence"/>
</dbReference>
<dbReference type="RefSeq" id="WP_380023987.1">
    <property type="nucleotide sequence ID" value="NZ_JBHMDY010000008.1"/>
</dbReference>
<feature type="transmembrane region" description="Helical" evidence="7">
    <location>
        <begin position="152"/>
        <end position="172"/>
    </location>
</feature>
<reference evidence="8 9" key="1">
    <citation type="submission" date="2024-09" db="EMBL/GenBank/DDBJ databases">
        <authorList>
            <person name="Sun Q."/>
            <person name="Mori K."/>
        </authorList>
    </citation>
    <scope>NUCLEOTIDE SEQUENCE [LARGE SCALE GENOMIC DNA]</scope>
    <source>
        <strain evidence="8 9">CCM 7659</strain>
    </source>
</reference>
<keyword evidence="2" id="KW-1003">Cell membrane</keyword>
<organism evidence="8 9">
    <name type="scientific">Dietzia aerolata</name>
    <dbReference type="NCBI Taxonomy" id="595984"/>
    <lineage>
        <taxon>Bacteria</taxon>
        <taxon>Bacillati</taxon>
        <taxon>Actinomycetota</taxon>
        <taxon>Actinomycetes</taxon>
        <taxon>Mycobacteriales</taxon>
        <taxon>Dietziaceae</taxon>
        <taxon>Dietzia</taxon>
    </lineage>
</organism>
<feature type="region of interest" description="Disordered" evidence="6">
    <location>
        <begin position="89"/>
        <end position="118"/>
    </location>
</feature>
<sequence length="455" mass="45611">MTERSGAVGTGDAAGGAAGGMRALTLATLFAAASGYLVMLIAGRALGPADYPLFATYWGAFFALGGVANGLMQEATRAVRSARQLAAATGTSAKSKSGDDDNDAPSASGPPASSSPPVPRVRLLPSGFMLGLALAAAVVVSAPAWGPVGLPTFSGAGVAIMAFGILGFSLQAATAGALSGTERWGMYAILLTVDAALRLAVAGIAWWLGDAGLGFAIATVVGAITWALLVVLSPATRAALRSAVDVDRGRFWRNTGTAMLASAGTSALVTGFPLFVTATARPDDPAPLVGAVILAITLTRAPLLVPLTSFQSAIIVYFVQHRAQGPRALAMPLGAVTAVGIVGAGAAWLLGPWLIRVLFGAEFELSGPVLAALTAASVGTAALMVTGNAALAFDRHLLYNVGWWIAVLAAAALLVSVHGSLDVRAAIALVAGPGVGVLVHVVGLVVVAKHKGVRT</sequence>
<feature type="transmembrane region" description="Helical" evidence="7">
    <location>
        <begin position="213"/>
        <end position="235"/>
    </location>
</feature>
<evidence type="ECO:0000256" key="2">
    <source>
        <dbReference type="ARBA" id="ARBA00022475"/>
    </source>
</evidence>
<evidence type="ECO:0000256" key="7">
    <source>
        <dbReference type="SAM" id="Phobius"/>
    </source>
</evidence>
<feature type="transmembrane region" description="Helical" evidence="7">
    <location>
        <begin position="397"/>
        <end position="419"/>
    </location>
</feature>
<comment type="caution">
    <text evidence="8">The sequence shown here is derived from an EMBL/GenBank/DDBJ whole genome shotgun (WGS) entry which is preliminary data.</text>
</comment>
<gene>
    <name evidence="8" type="ORF">ACFFVD_13825</name>
</gene>
<feature type="transmembrane region" description="Helical" evidence="7">
    <location>
        <begin position="54"/>
        <end position="72"/>
    </location>
</feature>
<dbReference type="EMBL" id="JBHMDY010000008">
    <property type="protein sequence ID" value="MFB9260880.1"/>
    <property type="molecule type" value="Genomic_DNA"/>
</dbReference>
<dbReference type="InterPro" id="IPR050833">
    <property type="entry name" value="Poly_Biosynth_Transport"/>
</dbReference>
<protein>
    <submittedName>
        <fullName evidence="8">Polysaccharide biosynthesis protein</fullName>
    </submittedName>
</protein>
<evidence type="ECO:0000256" key="1">
    <source>
        <dbReference type="ARBA" id="ARBA00004651"/>
    </source>
</evidence>
<proteinExistence type="predicted"/>
<feature type="transmembrane region" description="Helical" evidence="7">
    <location>
        <begin position="367"/>
        <end position="385"/>
    </location>
</feature>
<keyword evidence="9" id="KW-1185">Reference proteome</keyword>
<dbReference type="PANTHER" id="PTHR30250">
    <property type="entry name" value="PST FAMILY PREDICTED COLANIC ACID TRANSPORTER"/>
    <property type="match status" value="1"/>
</dbReference>
<keyword evidence="4 7" id="KW-1133">Transmembrane helix</keyword>
<dbReference type="PANTHER" id="PTHR30250:SF11">
    <property type="entry name" value="O-ANTIGEN TRANSPORTER-RELATED"/>
    <property type="match status" value="1"/>
</dbReference>
<evidence type="ECO:0000256" key="6">
    <source>
        <dbReference type="SAM" id="MobiDB-lite"/>
    </source>
</evidence>